<dbReference type="STRING" id="1814289.SAMN05216410_0630"/>
<evidence type="ECO:0000259" key="8">
    <source>
        <dbReference type="Pfam" id="PF00728"/>
    </source>
</evidence>
<dbReference type="PRINTS" id="PR00738">
    <property type="entry name" value="GLHYDRLASE20"/>
</dbReference>
<dbReference type="Pfam" id="PF02838">
    <property type="entry name" value="Glyco_hydro_20b"/>
    <property type="match status" value="1"/>
</dbReference>
<evidence type="ECO:0000256" key="2">
    <source>
        <dbReference type="ARBA" id="ARBA00006285"/>
    </source>
</evidence>
<accession>A0A1G6H0N6</accession>
<dbReference type="InterPro" id="IPR029018">
    <property type="entry name" value="Hex-like_dom2"/>
</dbReference>
<dbReference type="InterPro" id="IPR017853">
    <property type="entry name" value="GH"/>
</dbReference>
<evidence type="ECO:0000256" key="1">
    <source>
        <dbReference type="ARBA" id="ARBA00001231"/>
    </source>
</evidence>
<keyword evidence="5" id="KW-0326">Glycosidase</keyword>
<evidence type="ECO:0000256" key="4">
    <source>
        <dbReference type="ARBA" id="ARBA00022801"/>
    </source>
</evidence>
<evidence type="ECO:0000313" key="10">
    <source>
        <dbReference type="EMBL" id="SDB87822.1"/>
    </source>
</evidence>
<evidence type="ECO:0000259" key="9">
    <source>
        <dbReference type="Pfam" id="PF02838"/>
    </source>
</evidence>
<dbReference type="GO" id="GO:0004563">
    <property type="term" value="F:beta-N-acetylhexosaminidase activity"/>
    <property type="evidence" value="ECO:0007669"/>
    <property type="project" value="UniProtKB-EC"/>
</dbReference>
<dbReference type="GO" id="GO:0016020">
    <property type="term" value="C:membrane"/>
    <property type="evidence" value="ECO:0007669"/>
    <property type="project" value="TreeGrafter"/>
</dbReference>
<dbReference type="RefSeq" id="WP_093180714.1">
    <property type="nucleotide sequence ID" value="NZ_FMYH01000001.1"/>
</dbReference>
<evidence type="ECO:0000256" key="7">
    <source>
        <dbReference type="SAM" id="MobiDB-lite"/>
    </source>
</evidence>
<evidence type="ECO:0000256" key="6">
    <source>
        <dbReference type="PIRSR" id="PIRSR625705-1"/>
    </source>
</evidence>
<evidence type="ECO:0000256" key="5">
    <source>
        <dbReference type="ARBA" id="ARBA00023295"/>
    </source>
</evidence>
<feature type="region of interest" description="Disordered" evidence="7">
    <location>
        <begin position="1"/>
        <end position="24"/>
    </location>
</feature>
<dbReference type="InterPro" id="IPR015883">
    <property type="entry name" value="Glyco_hydro_20_cat"/>
</dbReference>
<dbReference type="PANTHER" id="PTHR22600">
    <property type="entry name" value="BETA-HEXOSAMINIDASE"/>
    <property type="match status" value="1"/>
</dbReference>
<dbReference type="Proteomes" id="UP000199039">
    <property type="component" value="Unassembled WGS sequence"/>
</dbReference>
<dbReference type="Pfam" id="PF00728">
    <property type="entry name" value="Glyco_hydro_20"/>
    <property type="match status" value="2"/>
</dbReference>
<gene>
    <name evidence="10" type="ORF">SAMN05216410_0630</name>
</gene>
<proteinExistence type="inferred from homology"/>
<dbReference type="PANTHER" id="PTHR22600:SF57">
    <property type="entry name" value="BETA-N-ACETYLHEXOSAMINIDASE"/>
    <property type="match status" value="1"/>
</dbReference>
<reference evidence="10 11" key="1">
    <citation type="submission" date="2016-09" db="EMBL/GenBank/DDBJ databases">
        <authorList>
            <person name="Capua I."/>
            <person name="De Benedictis P."/>
            <person name="Joannis T."/>
            <person name="Lombin L.H."/>
            <person name="Cattoli G."/>
        </authorList>
    </citation>
    <scope>NUCLEOTIDE SEQUENCE [LARGE SCALE GENOMIC DNA]</scope>
    <source>
        <strain evidence="10 11">ISLP-3</strain>
    </source>
</reference>
<feature type="domain" description="Beta-hexosaminidase bacterial type N-terminal" evidence="9">
    <location>
        <begin position="4"/>
        <end position="119"/>
    </location>
</feature>
<feature type="domain" description="Glycoside hydrolase family 20 catalytic" evidence="8">
    <location>
        <begin position="122"/>
        <end position="286"/>
    </location>
</feature>
<keyword evidence="4" id="KW-0378">Hydrolase</keyword>
<keyword evidence="11" id="KW-1185">Reference proteome</keyword>
<dbReference type="AlphaFoldDB" id="A0A1G6H0N6"/>
<dbReference type="EC" id="3.2.1.52" evidence="3"/>
<dbReference type="InterPro" id="IPR015882">
    <property type="entry name" value="HEX_bac_N"/>
</dbReference>
<dbReference type="GO" id="GO:0005975">
    <property type="term" value="P:carbohydrate metabolic process"/>
    <property type="evidence" value="ECO:0007669"/>
    <property type="project" value="InterPro"/>
</dbReference>
<evidence type="ECO:0000313" key="11">
    <source>
        <dbReference type="Proteomes" id="UP000199039"/>
    </source>
</evidence>
<feature type="active site" description="Proton donor" evidence="6">
    <location>
        <position position="285"/>
    </location>
</feature>
<sequence>MPVPVLPAPQNVTISEGPGSPLRTEDRDALVASLSTWAPRAADLAARISVAAAETAPATPVEVATASDKTLPSEGYTLTLSPERWTLRARDEAGAFWAVQTLTQLVREGQVPVVEITDHPAYPVRGVMLDISRFFFGPRDIKAVIDLASAYKMNILHLHLTDDQGWRLEIETRPLLTELASGTDVGGGTGGFLTLAEYEDLQDYADARHVTIVPEIDLPGHTHAAQIAYPEISPDGEPREPYLGTKVGFSALHLTSDAAWSFVEDVVASVSKHTRGEYIHLGGDESLTLSDEDYRVYMQRLAEVGAKYGKKLTFWQEASVAELPAQTRLQFWNPQIETGHLAAVALAQDVTFIASPATRAYLDQKYTADFELGLDWARLTDIEDAYDWDPVAELPGIPAESIIGVEACLWAETLRSFDDITMLVLPRLPALASVAWGSPKDFPAFATALAQHGTWWAGEGLAFYRSEAISWA</sequence>
<feature type="domain" description="Glycoside hydrolase family 20 catalytic" evidence="8">
    <location>
        <begin position="295"/>
        <end position="437"/>
    </location>
</feature>
<name>A0A1G6H0N6_9MICO</name>
<evidence type="ECO:0000256" key="3">
    <source>
        <dbReference type="ARBA" id="ARBA00012663"/>
    </source>
</evidence>
<organism evidence="10 11">
    <name type="scientific">Sanguibacter gelidistatuariae</name>
    <dbReference type="NCBI Taxonomy" id="1814289"/>
    <lineage>
        <taxon>Bacteria</taxon>
        <taxon>Bacillati</taxon>
        <taxon>Actinomycetota</taxon>
        <taxon>Actinomycetes</taxon>
        <taxon>Micrococcales</taxon>
        <taxon>Sanguibacteraceae</taxon>
        <taxon>Sanguibacter</taxon>
    </lineage>
</organism>
<dbReference type="OrthoDB" id="9763537at2"/>
<dbReference type="SUPFAM" id="SSF51445">
    <property type="entry name" value="(Trans)glycosidases"/>
    <property type="match status" value="1"/>
</dbReference>
<dbReference type="Gene3D" id="3.30.379.10">
    <property type="entry name" value="Chitobiase/beta-hexosaminidase domain 2-like"/>
    <property type="match status" value="1"/>
</dbReference>
<protein>
    <recommendedName>
        <fullName evidence="3">beta-N-acetylhexosaminidase</fullName>
        <ecNumber evidence="3">3.2.1.52</ecNumber>
    </recommendedName>
</protein>
<dbReference type="GO" id="GO:0030203">
    <property type="term" value="P:glycosaminoglycan metabolic process"/>
    <property type="evidence" value="ECO:0007669"/>
    <property type="project" value="TreeGrafter"/>
</dbReference>
<dbReference type="SUPFAM" id="SSF55545">
    <property type="entry name" value="beta-N-acetylhexosaminidase-like domain"/>
    <property type="match status" value="1"/>
</dbReference>
<dbReference type="EMBL" id="FMYH01000001">
    <property type="protein sequence ID" value="SDB87822.1"/>
    <property type="molecule type" value="Genomic_DNA"/>
</dbReference>
<dbReference type="Gene3D" id="3.20.20.80">
    <property type="entry name" value="Glycosidases"/>
    <property type="match status" value="1"/>
</dbReference>
<dbReference type="InterPro" id="IPR025705">
    <property type="entry name" value="Beta_hexosaminidase_sua/sub"/>
</dbReference>
<comment type="similarity">
    <text evidence="2">Belongs to the glycosyl hydrolase 20 family.</text>
</comment>
<comment type="catalytic activity">
    <reaction evidence="1">
        <text>Hydrolysis of terminal non-reducing N-acetyl-D-hexosamine residues in N-acetyl-beta-D-hexosaminides.</text>
        <dbReference type="EC" id="3.2.1.52"/>
    </reaction>
</comment>